<comment type="caution">
    <text evidence="2">The sequence shown here is derived from an EMBL/GenBank/DDBJ whole genome shotgun (WGS) entry which is preliminary data.</text>
</comment>
<evidence type="ECO:0000256" key="1">
    <source>
        <dbReference type="SAM" id="Phobius"/>
    </source>
</evidence>
<evidence type="ECO:0000313" key="2">
    <source>
        <dbReference type="EMBL" id="GAW08277.1"/>
    </source>
</evidence>
<feature type="transmembrane region" description="Helical" evidence="1">
    <location>
        <begin position="459"/>
        <end position="479"/>
    </location>
</feature>
<protein>
    <submittedName>
        <fullName evidence="2">Secreted protein</fullName>
    </submittedName>
</protein>
<reference evidence="2 3" key="1">
    <citation type="submission" date="2016-08" db="EMBL/GenBank/DDBJ databases">
        <authorList>
            <consortium name="Lentinula edodes genome sequencing consortium"/>
            <person name="Sakamoto Y."/>
            <person name="Nakade K."/>
            <person name="Sato S."/>
            <person name="Yoshida Y."/>
            <person name="Miyazaki K."/>
            <person name="Natsume S."/>
            <person name="Konno N."/>
        </authorList>
    </citation>
    <scope>NUCLEOTIDE SEQUENCE [LARGE SCALE GENOMIC DNA]</scope>
    <source>
        <strain evidence="2 3">NBRC 111202</strain>
    </source>
</reference>
<sequence>MIKPGVTSKLLVSALRILTVAPYVSKCIHWNNLWLRLILLELIRLIFCWYISLSDEAVFQLLAPASALRQPYEYLEAIQTFAVAFTNPSSVINGSISSPLAENVVGRIDVTTTFVGQELNTEYLFGLFVEGASENSTQLIGSPSSYTTQSLVVEPPIVAVSLVNNLIYPTINSSFPLQIDLFIAFDDDMKIISYDAILRRWSEFFTYVVPLLAPQIAKELNSTTTNTTELITMKTAIDVCGMSTEYCTGDNQVYDSNDACMEFMSQIAFGNPWEGGMDNDMVKYRPEVHCPHIGPTGGDMCIARDYVQLTEDMPFNSTLLSYNASYNALDLKNVPDRNQNELVAIETEIVYMTTVAFYSVSCVLYMLLLYVMAKVIEISFGRFSLSYRSMSITNQRNSVTYVMDILLTGGALLFQLISSPVLNNRYTFAASGMLKLAALIISGLYIFELTYRITMRWPLMSHHFCTIFAIVLLLSVLSYTRHPALMGVGEIWLFQATTEQSVFVGLLMYRLDCSPKMTRDILYFAAVQSFIFKLGFAAYLLGFWAQHLVQFHSSSDDVALSVLLVILTVLLMSTQVYGAKAVWGLAKKIDRDMNNCVPPSPAESSKSRSTLRFKKFYHPPVSRFFVVYFEAFPLLEPGVFH</sequence>
<feature type="transmembrane region" description="Helical" evidence="1">
    <location>
        <begin position="521"/>
        <end position="546"/>
    </location>
</feature>
<dbReference type="Proteomes" id="UP000188533">
    <property type="component" value="Unassembled WGS sequence"/>
</dbReference>
<keyword evidence="1" id="KW-0472">Membrane</keyword>
<feature type="transmembrane region" description="Helical" evidence="1">
    <location>
        <begin position="491"/>
        <end position="509"/>
    </location>
</feature>
<gene>
    <name evidence="2" type="ORF">LENED_010331</name>
</gene>
<keyword evidence="1" id="KW-1133">Transmembrane helix</keyword>
<accession>A0A1Q3EM37</accession>
<dbReference type="EMBL" id="BDGU01000612">
    <property type="protein sequence ID" value="GAW08277.1"/>
    <property type="molecule type" value="Genomic_DNA"/>
</dbReference>
<feature type="transmembrane region" description="Helical" evidence="1">
    <location>
        <begin position="401"/>
        <end position="422"/>
    </location>
</feature>
<proteinExistence type="predicted"/>
<evidence type="ECO:0000313" key="3">
    <source>
        <dbReference type="Proteomes" id="UP000188533"/>
    </source>
</evidence>
<reference evidence="2 3" key="2">
    <citation type="submission" date="2017-02" db="EMBL/GenBank/DDBJ databases">
        <title>A genome survey and senescence transcriptome analysis in Lentinula edodes.</title>
        <authorList>
            <person name="Sakamoto Y."/>
            <person name="Nakade K."/>
            <person name="Sato S."/>
            <person name="Yoshida Y."/>
            <person name="Miyazaki K."/>
            <person name="Natsume S."/>
            <person name="Konno N."/>
        </authorList>
    </citation>
    <scope>NUCLEOTIDE SEQUENCE [LARGE SCALE GENOMIC DNA]</scope>
    <source>
        <strain evidence="2 3">NBRC 111202</strain>
    </source>
</reference>
<feature type="transmembrane region" description="Helical" evidence="1">
    <location>
        <begin position="558"/>
        <end position="579"/>
    </location>
</feature>
<organism evidence="2 3">
    <name type="scientific">Lentinula edodes</name>
    <name type="common">Shiitake mushroom</name>
    <name type="synonym">Lentinus edodes</name>
    <dbReference type="NCBI Taxonomy" id="5353"/>
    <lineage>
        <taxon>Eukaryota</taxon>
        <taxon>Fungi</taxon>
        <taxon>Dikarya</taxon>
        <taxon>Basidiomycota</taxon>
        <taxon>Agaricomycotina</taxon>
        <taxon>Agaricomycetes</taxon>
        <taxon>Agaricomycetidae</taxon>
        <taxon>Agaricales</taxon>
        <taxon>Marasmiineae</taxon>
        <taxon>Omphalotaceae</taxon>
        <taxon>Lentinula</taxon>
    </lineage>
</organism>
<keyword evidence="1" id="KW-0812">Transmembrane</keyword>
<name>A0A1Q3EM37_LENED</name>
<keyword evidence="3" id="KW-1185">Reference proteome</keyword>
<feature type="transmembrane region" description="Helical" evidence="1">
    <location>
        <begin position="355"/>
        <end position="380"/>
    </location>
</feature>
<feature type="transmembrane region" description="Helical" evidence="1">
    <location>
        <begin position="428"/>
        <end position="447"/>
    </location>
</feature>
<dbReference type="AlphaFoldDB" id="A0A1Q3EM37"/>